<gene>
    <name evidence="1" type="ORF">ABIC55_003284</name>
</gene>
<name>A0ABV2KAQ1_SPOPS</name>
<comment type="caution">
    <text evidence="1">The sequence shown here is derived from an EMBL/GenBank/DDBJ whole genome shotgun (WGS) entry which is preliminary data.</text>
</comment>
<reference evidence="1 2" key="1">
    <citation type="submission" date="2024-06" db="EMBL/GenBank/DDBJ databases">
        <title>Sorghum-associated microbial communities from plants grown in Nebraska, USA.</title>
        <authorList>
            <person name="Schachtman D."/>
        </authorList>
    </citation>
    <scope>NUCLEOTIDE SEQUENCE [LARGE SCALE GENOMIC DNA]</scope>
    <source>
        <strain evidence="1 2">1288</strain>
    </source>
</reference>
<sequence length="170" mass="19567">MDGANCPVCRASLSPKNVMRKVDENEIVTHAKYECLSCEHTDIVRGKRKEYSEVQLCPKCNGLYVDIWKLEKYKHLKKKRKSIGELKINMDVSEALKGLKAVQREAKKTARALREVEGMSPKDAILRFTDDEIFEVLSSRGWDIETVVLSDEFKNPNMSSVNMYKNHKEN</sequence>
<protein>
    <submittedName>
        <fullName evidence="1">Zn-finger nucleic acid-binding protein</fullName>
    </submittedName>
</protein>
<dbReference type="Proteomes" id="UP001549104">
    <property type="component" value="Unassembled WGS sequence"/>
</dbReference>
<accession>A0ABV2KAQ1</accession>
<dbReference type="EMBL" id="JBEPME010000005">
    <property type="protein sequence ID" value="MET3658167.1"/>
    <property type="molecule type" value="Genomic_DNA"/>
</dbReference>
<organism evidence="1 2">
    <name type="scientific">Sporosarcina psychrophila</name>
    <name type="common">Bacillus psychrophilus</name>
    <dbReference type="NCBI Taxonomy" id="1476"/>
    <lineage>
        <taxon>Bacteria</taxon>
        <taxon>Bacillati</taxon>
        <taxon>Bacillota</taxon>
        <taxon>Bacilli</taxon>
        <taxon>Bacillales</taxon>
        <taxon>Caryophanaceae</taxon>
        <taxon>Sporosarcina</taxon>
    </lineage>
</organism>
<keyword evidence="2" id="KW-1185">Reference proteome</keyword>
<evidence type="ECO:0000313" key="1">
    <source>
        <dbReference type="EMBL" id="MET3658167.1"/>
    </source>
</evidence>
<evidence type="ECO:0000313" key="2">
    <source>
        <dbReference type="Proteomes" id="UP001549104"/>
    </source>
</evidence>
<proteinExistence type="predicted"/>
<dbReference type="RefSeq" id="WP_354313848.1">
    <property type="nucleotide sequence ID" value="NZ_JBEPME010000005.1"/>
</dbReference>